<keyword evidence="3" id="KW-1185">Reference proteome</keyword>
<dbReference type="Proteomes" id="UP001190700">
    <property type="component" value="Unassembled WGS sequence"/>
</dbReference>
<evidence type="ECO:0000313" key="3">
    <source>
        <dbReference type="Proteomes" id="UP001190700"/>
    </source>
</evidence>
<protein>
    <submittedName>
        <fullName evidence="2">Uncharacterized protein</fullName>
    </submittedName>
</protein>
<evidence type="ECO:0000313" key="2">
    <source>
        <dbReference type="EMBL" id="KAK3289690.1"/>
    </source>
</evidence>
<comment type="caution">
    <text evidence="2">The sequence shown here is derived from an EMBL/GenBank/DDBJ whole genome shotgun (WGS) entry which is preliminary data.</text>
</comment>
<feature type="compositionally biased region" description="Basic and acidic residues" evidence="1">
    <location>
        <begin position="361"/>
        <end position="378"/>
    </location>
</feature>
<dbReference type="EMBL" id="LGRX02000060">
    <property type="protein sequence ID" value="KAK3289690.1"/>
    <property type="molecule type" value="Genomic_DNA"/>
</dbReference>
<accession>A0AAE0H466</accession>
<reference evidence="2 3" key="1">
    <citation type="journal article" date="2015" name="Genome Biol. Evol.">
        <title>Comparative Genomics of a Bacterivorous Green Alga Reveals Evolutionary Causalities and Consequences of Phago-Mixotrophic Mode of Nutrition.</title>
        <authorList>
            <person name="Burns J.A."/>
            <person name="Paasch A."/>
            <person name="Narechania A."/>
            <person name="Kim E."/>
        </authorList>
    </citation>
    <scope>NUCLEOTIDE SEQUENCE [LARGE SCALE GENOMIC DNA]</scope>
    <source>
        <strain evidence="2 3">PLY_AMNH</strain>
    </source>
</reference>
<dbReference type="AlphaFoldDB" id="A0AAE0H466"/>
<organism evidence="2 3">
    <name type="scientific">Cymbomonas tetramitiformis</name>
    <dbReference type="NCBI Taxonomy" id="36881"/>
    <lineage>
        <taxon>Eukaryota</taxon>
        <taxon>Viridiplantae</taxon>
        <taxon>Chlorophyta</taxon>
        <taxon>Pyramimonadophyceae</taxon>
        <taxon>Pyramimonadales</taxon>
        <taxon>Pyramimonadaceae</taxon>
        <taxon>Cymbomonas</taxon>
    </lineage>
</organism>
<proteinExistence type="predicted"/>
<feature type="compositionally biased region" description="Acidic residues" evidence="1">
    <location>
        <begin position="403"/>
        <end position="441"/>
    </location>
</feature>
<name>A0AAE0H466_9CHLO</name>
<feature type="region of interest" description="Disordered" evidence="1">
    <location>
        <begin position="361"/>
        <end position="471"/>
    </location>
</feature>
<sequence>MRQLAAQQTEMQGLRQQLAGASAAVPTVVKLEAAAPANTPGDASGVYHSTKEAPQHLVKSLQRSTNLCCNNNLKSGVWSFGCTISTIDEDSLDAAVKSISTATPDTNGDLPRKEITETVLTFFEAGQPTEGPLYDAFWALPGVQYVKPTDVQVAKPADVLGKDRGEKVPAPIVAEKQGKGKNEKKIVWPLTDTSKLVAGSFVAVHRTRSKTVSPLPEESADELLDFDKDRFELCYGVVEGVPGGTSLNIAKGGNIPKDVVEVLLKFGVKPSPHDEKGKAGDHHDRILAMHEESIGKLLALPSNSDKKIDKKELQHDDTSIMEDDIVVWLPVANVKLSKNASKVFAGLKIQTTKEAAERHAASLAAKEARENGAKEMLGKAKRKKEGVNEAGEKRKRKKKAAEDNNEETEEVVDAMEEPGDGVVEDDDDGGKDDGKEDEDVQDEKGAQDEDDAEEDSSGGSGSGSSEASGED</sequence>
<evidence type="ECO:0000256" key="1">
    <source>
        <dbReference type="SAM" id="MobiDB-lite"/>
    </source>
</evidence>
<gene>
    <name evidence="2" type="ORF">CYMTET_2891</name>
</gene>